<comment type="caution">
    <text evidence="7">The sequence shown here is derived from an EMBL/GenBank/DDBJ whole genome shotgun (WGS) entry which is preliminary data.</text>
</comment>
<dbReference type="Gene3D" id="3.30.200.20">
    <property type="entry name" value="Phosphorylase Kinase, domain 1"/>
    <property type="match status" value="1"/>
</dbReference>
<evidence type="ECO:0000313" key="7">
    <source>
        <dbReference type="EMBL" id="GLC26296.1"/>
    </source>
</evidence>
<dbReference type="InterPro" id="IPR017441">
    <property type="entry name" value="Protein_kinase_ATP_BS"/>
</dbReference>
<dbReference type="Gene3D" id="1.10.510.10">
    <property type="entry name" value="Transferase(Phosphotransferase) domain 1"/>
    <property type="match status" value="2"/>
</dbReference>
<evidence type="ECO:0000256" key="4">
    <source>
        <dbReference type="ARBA" id="ARBA00022840"/>
    </source>
</evidence>
<organism evidence="7 8">
    <name type="scientific">Roseisolibacter agri</name>
    <dbReference type="NCBI Taxonomy" id="2014610"/>
    <lineage>
        <taxon>Bacteria</taxon>
        <taxon>Pseudomonadati</taxon>
        <taxon>Gemmatimonadota</taxon>
        <taxon>Gemmatimonadia</taxon>
        <taxon>Gemmatimonadales</taxon>
        <taxon>Gemmatimonadaceae</taxon>
        <taxon>Roseisolibacter</taxon>
    </lineage>
</organism>
<dbReference type="InterPro" id="IPR008271">
    <property type="entry name" value="Ser/Thr_kinase_AS"/>
</dbReference>
<dbReference type="PANTHER" id="PTHR43289:SF34">
    <property type="entry name" value="SERINE_THREONINE-PROTEIN KINASE YBDM-RELATED"/>
    <property type="match status" value="1"/>
</dbReference>
<dbReference type="EMBL" id="BRXS01000004">
    <property type="protein sequence ID" value="GLC26296.1"/>
    <property type="molecule type" value="Genomic_DNA"/>
</dbReference>
<dbReference type="InterPro" id="IPR011009">
    <property type="entry name" value="Kinase-like_dom_sf"/>
</dbReference>
<keyword evidence="3" id="KW-0418">Kinase</keyword>
<dbReference type="GO" id="GO:0005524">
    <property type="term" value="F:ATP binding"/>
    <property type="evidence" value="ECO:0007669"/>
    <property type="project" value="UniProtKB-UniRule"/>
</dbReference>
<dbReference type="Pfam" id="PF00069">
    <property type="entry name" value="Pkinase"/>
    <property type="match status" value="1"/>
</dbReference>
<keyword evidence="2 5" id="KW-0547">Nucleotide-binding</keyword>
<reference evidence="7" key="1">
    <citation type="submission" date="2022-08" db="EMBL/GenBank/DDBJ databases">
        <title>Draft genome sequencing of Roseisolibacter agri AW1220.</title>
        <authorList>
            <person name="Tobiishi Y."/>
            <person name="Tonouchi A."/>
        </authorList>
    </citation>
    <scope>NUCLEOTIDE SEQUENCE</scope>
    <source>
        <strain evidence="7">AW1220</strain>
    </source>
</reference>
<feature type="binding site" evidence="5">
    <location>
        <position position="329"/>
    </location>
    <ligand>
        <name>ATP</name>
        <dbReference type="ChEBI" id="CHEBI:30616"/>
    </ligand>
</feature>
<dbReference type="CDD" id="cd14014">
    <property type="entry name" value="STKc_PknB_like"/>
    <property type="match status" value="1"/>
</dbReference>
<evidence type="ECO:0000313" key="8">
    <source>
        <dbReference type="Proteomes" id="UP001161325"/>
    </source>
</evidence>
<accession>A0AA37QAV6</accession>
<dbReference type="RefSeq" id="WP_284350754.1">
    <property type="nucleotide sequence ID" value="NZ_BRXS01000004.1"/>
</dbReference>
<evidence type="ECO:0000256" key="5">
    <source>
        <dbReference type="PROSITE-ProRule" id="PRU10141"/>
    </source>
</evidence>
<gene>
    <name evidence="7" type="ORF">rosag_28090</name>
</gene>
<dbReference type="PROSITE" id="PS00108">
    <property type="entry name" value="PROTEIN_KINASE_ST"/>
    <property type="match status" value="1"/>
</dbReference>
<keyword evidence="1" id="KW-0808">Transferase</keyword>
<evidence type="ECO:0000259" key="6">
    <source>
        <dbReference type="PROSITE" id="PS50011"/>
    </source>
</evidence>
<dbReference type="PROSITE" id="PS00107">
    <property type="entry name" value="PROTEIN_KINASE_ATP"/>
    <property type="match status" value="1"/>
</dbReference>
<dbReference type="Proteomes" id="UP001161325">
    <property type="component" value="Unassembled WGS sequence"/>
</dbReference>
<dbReference type="GO" id="GO:0004674">
    <property type="term" value="F:protein serine/threonine kinase activity"/>
    <property type="evidence" value="ECO:0007669"/>
    <property type="project" value="TreeGrafter"/>
</dbReference>
<dbReference type="PROSITE" id="PS50011">
    <property type="entry name" value="PROTEIN_KINASE_DOM"/>
    <property type="match status" value="1"/>
</dbReference>
<sequence length="574" mass="63122">MPPTARPVPLPPHLAHWQLPIGWSWGGDALQEDHRHFQEVVDALGRSLSLVSAPNPAHQEWLHEEARALAHRNHPSIPTTYHYWASAPRESRRGPGYLRRWIAGETLAARVRRLGADDIPAALRLLREAGSAIGYLHDSGATHGALAGRTTWLTPSGRIWILGWQWAIARERVPPGLMPDPTAVPPAPEWRGRWVPTPASDQFQLGALAFLALTGEQPPSTDIPPLRLVRPDCPRSLADVIERALREDPAERYSSVTALVRALDRGVSVRTPIIGGPDSTGEVVAQTPEARLRWATGDDYDIIAKLGAGTFGSVWRVRDLALGREVALKMLHPHIARDAAAVQRFRREAQLAAQLAHPAIVPIFDFDTRANVSWYTMELAEGGSVAELVRRQGPRPLRDVAPQVEFVLEGLAAAHAIGVIHRDLKPENLLIDRYRRWRVADFGIANALGEEIAGASGTPAFAPPEQLLGEAQSPASDCFSIAAIVYFALTGETPFRGNDGPTVLASQLAGRVDFSRFAAPVAAWLRKGLAVDQDTRWNDATAMLTAWRIARTTALRTEQRSRWWRRLLGARSRG</sequence>
<proteinExistence type="predicted"/>
<evidence type="ECO:0000256" key="2">
    <source>
        <dbReference type="ARBA" id="ARBA00022741"/>
    </source>
</evidence>
<dbReference type="SUPFAM" id="SSF56112">
    <property type="entry name" value="Protein kinase-like (PK-like)"/>
    <property type="match status" value="2"/>
</dbReference>
<dbReference type="PANTHER" id="PTHR43289">
    <property type="entry name" value="MITOGEN-ACTIVATED PROTEIN KINASE KINASE KINASE 20-RELATED"/>
    <property type="match status" value="1"/>
</dbReference>
<keyword evidence="8" id="KW-1185">Reference proteome</keyword>
<protein>
    <recommendedName>
        <fullName evidence="6">Protein kinase domain-containing protein</fullName>
    </recommendedName>
</protein>
<keyword evidence="4 5" id="KW-0067">ATP-binding</keyword>
<dbReference type="InterPro" id="IPR000719">
    <property type="entry name" value="Prot_kinase_dom"/>
</dbReference>
<dbReference type="SMART" id="SM00220">
    <property type="entry name" value="S_TKc"/>
    <property type="match status" value="1"/>
</dbReference>
<dbReference type="AlphaFoldDB" id="A0AA37QAV6"/>
<evidence type="ECO:0000256" key="1">
    <source>
        <dbReference type="ARBA" id="ARBA00022679"/>
    </source>
</evidence>
<name>A0AA37QAV6_9BACT</name>
<feature type="domain" description="Protein kinase" evidence="6">
    <location>
        <begin position="300"/>
        <end position="548"/>
    </location>
</feature>
<evidence type="ECO:0000256" key="3">
    <source>
        <dbReference type="ARBA" id="ARBA00022777"/>
    </source>
</evidence>